<proteinExistence type="inferred from homology"/>
<evidence type="ECO:0000256" key="3">
    <source>
        <dbReference type="ARBA" id="ARBA00022898"/>
    </source>
</evidence>
<dbReference type="GO" id="GO:0009089">
    <property type="term" value="P:lysine biosynthetic process via diaminopimelate"/>
    <property type="evidence" value="ECO:0007669"/>
    <property type="project" value="UniProtKB-UniRule"/>
</dbReference>
<dbReference type="KEGG" id="alus:STSP2_00686"/>
<name>A0A1U9NIG5_9BACT</name>
<keyword evidence="5 8" id="KW-0457">Lysine biosynthesis</keyword>
<gene>
    <name evidence="5 10" type="primary">lysA</name>
    <name evidence="10" type="ORF">STSP2_00686</name>
</gene>
<dbReference type="PANTHER" id="PTHR43727:SF2">
    <property type="entry name" value="GROUP IV DECARBOXYLASE"/>
    <property type="match status" value="1"/>
</dbReference>
<dbReference type="InterPro" id="IPR022644">
    <property type="entry name" value="De-COase2_N"/>
</dbReference>
<dbReference type="CDD" id="cd06828">
    <property type="entry name" value="PLPDE_III_DapDC"/>
    <property type="match status" value="1"/>
</dbReference>
<organism evidence="10 11">
    <name type="scientific">Anaerohalosphaera lusitana</name>
    <dbReference type="NCBI Taxonomy" id="1936003"/>
    <lineage>
        <taxon>Bacteria</taxon>
        <taxon>Pseudomonadati</taxon>
        <taxon>Planctomycetota</taxon>
        <taxon>Phycisphaerae</taxon>
        <taxon>Sedimentisphaerales</taxon>
        <taxon>Anaerohalosphaeraceae</taxon>
        <taxon>Anaerohalosphaera</taxon>
    </lineage>
</organism>
<evidence type="ECO:0000313" key="11">
    <source>
        <dbReference type="Proteomes" id="UP000189674"/>
    </source>
</evidence>
<dbReference type="PRINTS" id="PR01179">
    <property type="entry name" value="ODADCRBXLASE"/>
</dbReference>
<dbReference type="RefSeq" id="WP_146659824.1">
    <property type="nucleotide sequence ID" value="NZ_CP019791.1"/>
</dbReference>
<dbReference type="AlphaFoldDB" id="A0A1U9NIG5"/>
<comment type="subunit">
    <text evidence="5">Homodimer.</text>
</comment>
<evidence type="ECO:0000259" key="9">
    <source>
        <dbReference type="Pfam" id="PF02784"/>
    </source>
</evidence>
<comment type="pathway">
    <text evidence="5 8">Amino-acid biosynthesis; L-lysine biosynthesis via DAP pathway; L-lysine from DL-2,6-diaminopimelate: step 1/1.</text>
</comment>
<dbReference type="EC" id="4.1.1.20" evidence="5 6"/>
<evidence type="ECO:0000256" key="6">
    <source>
        <dbReference type="NCBIfam" id="TIGR01048"/>
    </source>
</evidence>
<feature type="domain" description="Orn/DAP/Arg decarboxylase 2 N-terminal" evidence="9">
    <location>
        <begin position="39"/>
        <end position="280"/>
    </location>
</feature>
<feature type="binding site" evidence="5">
    <location>
        <position position="239"/>
    </location>
    <ligand>
        <name>pyridoxal 5'-phosphate</name>
        <dbReference type="ChEBI" id="CHEBI:597326"/>
    </ligand>
</feature>
<comment type="catalytic activity">
    <reaction evidence="5 8">
        <text>meso-2,6-diaminopimelate + H(+) = L-lysine + CO2</text>
        <dbReference type="Rhea" id="RHEA:15101"/>
        <dbReference type="ChEBI" id="CHEBI:15378"/>
        <dbReference type="ChEBI" id="CHEBI:16526"/>
        <dbReference type="ChEBI" id="CHEBI:32551"/>
        <dbReference type="ChEBI" id="CHEBI:57791"/>
        <dbReference type="EC" id="4.1.1.20"/>
    </reaction>
</comment>
<feature type="modified residue" description="N6-(pyridoxal phosphate)lysine" evidence="5 7">
    <location>
        <position position="60"/>
    </location>
</feature>
<dbReference type="Gene3D" id="2.40.37.10">
    <property type="entry name" value="Lyase, Ornithine Decarboxylase, Chain A, domain 1"/>
    <property type="match status" value="1"/>
</dbReference>
<keyword evidence="4 5" id="KW-0456">Lyase</keyword>
<sequence>MDHFRYKDGRLYAEGVDVSKIAEAVGTPAYIYSKATFLDHLKKVQEAYSELDTTICYSIKACSNINILKFLAQAGSGFDIVSGGELFRAQQAGADTTKIVYAGVGKTDQEIVDAMNAPIGYFNIESEMELENLIKLAREHDKNPKAALRVNPDVDPKTHTYTTTGKKESKFGVDIERARRVFEEYGKNGQVDLCAIHVHLGSAGKTVEPYVEALEKTLKLIDDLRADGHTIEAIDLGGGYGADYETNTAPAAANYAAAIVPMLKGKNLKLILEPGASVAANSAIMLTKVLYLKKGGKKKFVIVDAGMNDLIRPPLYGSFHFIWPAVVEDKFMPGKRQKDMNIDGSEIVDIVGPICEGSDFLAQGRSLAPVQRGDLISVFTAGAYGYTMSSNYNSRPMLPEVLVDGDTFTTIRKRQTYSDLIALEKV</sequence>
<dbReference type="Gene3D" id="3.20.20.10">
    <property type="entry name" value="Alanine racemase"/>
    <property type="match status" value="1"/>
</dbReference>
<dbReference type="InterPro" id="IPR009006">
    <property type="entry name" value="Ala_racemase/Decarboxylase_C"/>
</dbReference>
<dbReference type="EMBL" id="CP019791">
    <property type="protein sequence ID" value="AQT67538.1"/>
    <property type="molecule type" value="Genomic_DNA"/>
</dbReference>
<evidence type="ECO:0000256" key="5">
    <source>
        <dbReference type="HAMAP-Rule" id="MF_02120"/>
    </source>
</evidence>
<dbReference type="GO" id="GO:0030170">
    <property type="term" value="F:pyridoxal phosphate binding"/>
    <property type="evidence" value="ECO:0007669"/>
    <property type="project" value="UniProtKB-UniRule"/>
</dbReference>
<dbReference type="SUPFAM" id="SSF50621">
    <property type="entry name" value="Alanine racemase C-terminal domain-like"/>
    <property type="match status" value="1"/>
</dbReference>
<feature type="active site" description="Proton donor" evidence="7">
    <location>
        <position position="355"/>
    </location>
</feature>
<keyword evidence="3 5" id="KW-0663">Pyridoxal phosphate</keyword>
<dbReference type="GO" id="GO:0008836">
    <property type="term" value="F:diaminopimelate decarboxylase activity"/>
    <property type="evidence" value="ECO:0007669"/>
    <property type="project" value="UniProtKB-UniRule"/>
</dbReference>
<dbReference type="PANTHER" id="PTHR43727">
    <property type="entry name" value="DIAMINOPIMELATE DECARBOXYLASE"/>
    <property type="match status" value="1"/>
</dbReference>
<evidence type="ECO:0000256" key="4">
    <source>
        <dbReference type="ARBA" id="ARBA00023239"/>
    </source>
</evidence>
<comment type="function">
    <text evidence="5">Specifically catalyzes the decarboxylation of meso-diaminopimelate (meso-DAP) to L-lysine.</text>
</comment>
<dbReference type="STRING" id="1936003.STSP2_00686"/>
<dbReference type="UniPathway" id="UPA00034">
    <property type="reaction ID" value="UER00027"/>
</dbReference>
<dbReference type="InterPro" id="IPR002986">
    <property type="entry name" value="DAP_deCOOHase_LysA"/>
</dbReference>
<dbReference type="PRINTS" id="PR01181">
    <property type="entry name" value="DAPDCRBXLASE"/>
</dbReference>
<dbReference type="Proteomes" id="UP000189674">
    <property type="component" value="Chromosome"/>
</dbReference>
<evidence type="ECO:0000256" key="7">
    <source>
        <dbReference type="PIRSR" id="PIRSR600183-50"/>
    </source>
</evidence>
<dbReference type="HAMAP" id="MF_02120">
    <property type="entry name" value="LysA"/>
    <property type="match status" value="1"/>
</dbReference>
<keyword evidence="2 5" id="KW-0210">Decarboxylase</keyword>
<feature type="binding site" evidence="5">
    <location>
        <position position="384"/>
    </location>
    <ligand>
        <name>substrate</name>
    </ligand>
</feature>
<comment type="cofactor">
    <cofactor evidence="1 5 7 8">
        <name>pyridoxal 5'-phosphate</name>
        <dbReference type="ChEBI" id="CHEBI:597326"/>
    </cofactor>
</comment>
<dbReference type="FunFam" id="3.20.20.10:FF:000003">
    <property type="entry name" value="Diaminopimelate decarboxylase"/>
    <property type="match status" value="1"/>
</dbReference>
<evidence type="ECO:0000313" key="10">
    <source>
        <dbReference type="EMBL" id="AQT67538.1"/>
    </source>
</evidence>
<dbReference type="Pfam" id="PF02784">
    <property type="entry name" value="Orn_Arg_deC_N"/>
    <property type="match status" value="1"/>
</dbReference>
<feature type="binding site" evidence="5">
    <location>
        <position position="312"/>
    </location>
    <ligand>
        <name>substrate</name>
    </ligand>
</feature>
<keyword evidence="11" id="KW-1185">Reference proteome</keyword>
<keyword evidence="5" id="KW-0028">Amino-acid biosynthesis</keyword>
<evidence type="ECO:0000256" key="1">
    <source>
        <dbReference type="ARBA" id="ARBA00001933"/>
    </source>
</evidence>
<dbReference type="SUPFAM" id="SSF51419">
    <property type="entry name" value="PLP-binding barrel"/>
    <property type="match status" value="1"/>
</dbReference>
<reference evidence="11" key="1">
    <citation type="submission" date="2017-02" db="EMBL/GenBank/DDBJ databases">
        <title>Comparative genomics and description of representatives of a novel lineage of planctomycetes thriving in anoxic sediments.</title>
        <authorList>
            <person name="Spring S."/>
            <person name="Bunk B."/>
            <person name="Sproer C."/>
        </authorList>
    </citation>
    <scope>NUCLEOTIDE SEQUENCE [LARGE SCALE GENOMIC DNA]</scope>
    <source>
        <strain evidence="11">ST-NAGAB-D1</strain>
    </source>
</reference>
<comment type="similarity">
    <text evidence="5">Belongs to the Orn/Lys/Arg decarboxylase class-II family. LysA subfamily.</text>
</comment>
<dbReference type="NCBIfam" id="TIGR01048">
    <property type="entry name" value="lysA"/>
    <property type="match status" value="1"/>
</dbReference>
<feature type="binding site" evidence="5">
    <location>
        <position position="384"/>
    </location>
    <ligand>
        <name>pyridoxal 5'-phosphate</name>
        <dbReference type="ChEBI" id="CHEBI:597326"/>
    </ligand>
</feature>
<evidence type="ECO:0000256" key="8">
    <source>
        <dbReference type="RuleBase" id="RU003738"/>
    </source>
</evidence>
<dbReference type="InterPro" id="IPR000183">
    <property type="entry name" value="Orn/DAP/Arg_de-COase"/>
</dbReference>
<comment type="caution">
    <text evidence="5">Lacks conserved residue(s) required for the propagation of feature annotation.</text>
</comment>
<evidence type="ECO:0000256" key="2">
    <source>
        <dbReference type="ARBA" id="ARBA00022793"/>
    </source>
</evidence>
<feature type="binding site" evidence="5">
    <location>
        <position position="356"/>
    </location>
    <ligand>
        <name>substrate</name>
    </ligand>
</feature>
<feature type="binding site" evidence="5">
    <location>
        <position position="316"/>
    </location>
    <ligand>
        <name>substrate</name>
    </ligand>
</feature>
<accession>A0A1U9NIG5</accession>
<dbReference type="OrthoDB" id="9802241at2"/>
<protein>
    <recommendedName>
        <fullName evidence="5 6">Diaminopimelate decarboxylase</fullName>
        <shortName evidence="5">DAP decarboxylase</shortName>
        <shortName evidence="5">DAPDC</shortName>
        <ecNumber evidence="5 6">4.1.1.20</ecNumber>
    </recommendedName>
</protein>
<dbReference type="InterPro" id="IPR029066">
    <property type="entry name" value="PLP-binding_barrel"/>
</dbReference>